<feature type="compositionally biased region" description="Basic and acidic residues" evidence="1">
    <location>
        <begin position="41"/>
        <end position="53"/>
    </location>
</feature>
<evidence type="ECO:0000256" key="1">
    <source>
        <dbReference type="SAM" id="MobiDB-lite"/>
    </source>
</evidence>
<protein>
    <recommendedName>
        <fullName evidence="3">No apical meristem-associated C-terminal domain-containing protein</fullName>
    </recommendedName>
</protein>
<dbReference type="AlphaFoldDB" id="A0A2N9F3W3"/>
<gene>
    <name evidence="2" type="ORF">FSB_LOCUS9700</name>
</gene>
<name>A0A2N9F3W3_FAGSY</name>
<proteinExistence type="predicted"/>
<feature type="compositionally biased region" description="Basic and acidic residues" evidence="1">
    <location>
        <begin position="71"/>
        <end position="81"/>
    </location>
</feature>
<evidence type="ECO:0008006" key="3">
    <source>
        <dbReference type="Google" id="ProtNLM"/>
    </source>
</evidence>
<feature type="compositionally biased region" description="Basic and acidic residues" evidence="1">
    <location>
        <begin position="1"/>
        <end position="33"/>
    </location>
</feature>
<evidence type="ECO:0000313" key="2">
    <source>
        <dbReference type="EMBL" id="SPC81818.1"/>
    </source>
</evidence>
<sequence length="136" mass="15694">MQRPITDLKVDTAKKESRENIKKARRDSMDPEKSSTTTLDLLKKSLEKEKSSESDDEEIEIKTMLSGYESNDQKVKLEELQQRLQQKKRKRDNVSEEKKSTSSSADKVEKDVTEALRELAFSHVKLADKLCSITQF</sequence>
<reference evidence="2" key="1">
    <citation type="submission" date="2018-02" db="EMBL/GenBank/DDBJ databases">
        <authorList>
            <person name="Cohen D.B."/>
            <person name="Kent A.D."/>
        </authorList>
    </citation>
    <scope>NUCLEOTIDE SEQUENCE</scope>
</reference>
<feature type="compositionally biased region" description="Basic and acidic residues" evidence="1">
    <location>
        <begin position="92"/>
        <end position="109"/>
    </location>
</feature>
<feature type="region of interest" description="Disordered" evidence="1">
    <location>
        <begin position="1"/>
        <end position="109"/>
    </location>
</feature>
<dbReference type="EMBL" id="OIVN01000539">
    <property type="protein sequence ID" value="SPC81818.1"/>
    <property type="molecule type" value="Genomic_DNA"/>
</dbReference>
<accession>A0A2N9F3W3</accession>
<organism evidence="2">
    <name type="scientific">Fagus sylvatica</name>
    <name type="common">Beechnut</name>
    <dbReference type="NCBI Taxonomy" id="28930"/>
    <lineage>
        <taxon>Eukaryota</taxon>
        <taxon>Viridiplantae</taxon>
        <taxon>Streptophyta</taxon>
        <taxon>Embryophyta</taxon>
        <taxon>Tracheophyta</taxon>
        <taxon>Spermatophyta</taxon>
        <taxon>Magnoliopsida</taxon>
        <taxon>eudicotyledons</taxon>
        <taxon>Gunneridae</taxon>
        <taxon>Pentapetalae</taxon>
        <taxon>rosids</taxon>
        <taxon>fabids</taxon>
        <taxon>Fagales</taxon>
        <taxon>Fagaceae</taxon>
        <taxon>Fagus</taxon>
    </lineage>
</organism>